<evidence type="ECO:0000313" key="2">
    <source>
        <dbReference type="Proteomes" id="UP001439008"/>
    </source>
</evidence>
<name>A0ABV2AUE2_9EUKA</name>
<reference evidence="1 2" key="1">
    <citation type="journal article" date="2024" name="BMC Biol.">
        <title>Comparative genomics of Ascetosporea gives new insight into the evolutionary basis for animal parasitism in Rhizaria.</title>
        <authorList>
            <person name="Hiltunen Thoren M."/>
            <person name="Onut-Brannstrom I."/>
            <person name="Alfjorden A."/>
            <person name="Peckova H."/>
            <person name="Swords F."/>
            <person name="Hooper C."/>
            <person name="Holzer A.S."/>
            <person name="Bass D."/>
            <person name="Burki F."/>
        </authorList>
    </citation>
    <scope>NUCLEOTIDE SEQUENCE [LARGE SCALE GENOMIC DNA]</scope>
    <source>
        <strain evidence="1">20-A016</strain>
    </source>
</reference>
<protein>
    <submittedName>
        <fullName evidence="1">Uncharacterized protein</fullName>
    </submittedName>
</protein>
<accession>A0ABV2AUE2</accession>
<comment type="caution">
    <text evidence="1">The sequence shown here is derived from an EMBL/GenBank/DDBJ whole genome shotgun (WGS) entry which is preliminary data.</text>
</comment>
<dbReference type="EMBL" id="JBDODL010004385">
    <property type="protein sequence ID" value="MES1923018.1"/>
    <property type="molecule type" value="Genomic_DNA"/>
</dbReference>
<keyword evidence="2" id="KW-1185">Reference proteome</keyword>
<evidence type="ECO:0000313" key="1">
    <source>
        <dbReference type="EMBL" id="MES1923018.1"/>
    </source>
</evidence>
<sequence>MFFAKNRRFRPNGLNLENRNLANIENRRRSLVKNENRFGNFGQTLGPSFRRERRFFNQNYDSANRRNGDYGFSRGPAKRFTGGYSPRFRTQRIVESKYGGTATEVESKNEDFGYF</sequence>
<dbReference type="Proteomes" id="UP001439008">
    <property type="component" value="Unassembled WGS sequence"/>
</dbReference>
<gene>
    <name evidence="1" type="ORF">MHBO_004552</name>
</gene>
<organism evidence="1 2">
    <name type="scientific">Bonamia ostreae</name>
    <dbReference type="NCBI Taxonomy" id="126728"/>
    <lineage>
        <taxon>Eukaryota</taxon>
        <taxon>Sar</taxon>
        <taxon>Rhizaria</taxon>
        <taxon>Endomyxa</taxon>
        <taxon>Ascetosporea</taxon>
        <taxon>Haplosporida</taxon>
        <taxon>Bonamia</taxon>
    </lineage>
</organism>
<proteinExistence type="predicted"/>